<feature type="transmembrane region" description="Helical" evidence="2">
    <location>
        <begin position="346"/>
        <end position="368"/>
    </location>
</feature>
<evidence type="ECO:0000313" key="3">
    <source>
        <dbReference type="EMBL" id="SSA39378.1"/>
    </source>
</evidence>
<dbReference type="AlphaFoldDB" id="A0A2Y9A7K4"/>
<keyword evidence="2" id="KW-0472">Membrane</keyword>
<feature type="transmembrane region" description="Helical" evidence="2">
    <location>
        <begin position="229"/>
        <end position="248"/>
    </location>
</feature>
<evidence type="ECO:0000256" key="2">
    <source>
        <dbReference type="SAM" id="Phobius"/>
    </source>
</evidence>
<dbReference type="Proteomes" id="UP000250222">
    <property type="component" value="Unassembled WGS sequence"/>
</dbReference>
<proteinExistence type="predicted"/>
<keyword evidence="2" id="KW-0812">Transmembrane</keyword>
<feature type="compositionally biased region" description="Low complexity" evidence="1">
    <location>
        <begin position="49"/>
        <end position="66"/>
    </location>
</feature>
<evidence type="ECO:0000256" key="1">
    <source>
        <dbReference type="SAM" id="MobiDB-lite"/>
    </source>
</evidence>
<feature type="region of interest" description="Disordered" evidence="1">
    <location>
        <begin position="1"/>
        <end position="206"/>
    </location>
</feature>
<name>A0A2Y9A7K4_9MICO</name>
<keyword evidence="2" id="KW-1133">Transmembrane helix</keyword>
<keyword evidence="4" id="KW-1185">Reference proteome</keyword>
<evidence type="ECO:0000313" key="4">
    <source>
        <dbReference type="Proteomes" id="UP000250222"/>
    </source>
</evidence>
<organism evidence="3 4">
    <name type="scientific">Georgenia satyanarayanai</name>
    <dbReference type="NCBI Taxonomy" id="860221"/>
    <lineage>
        <taxon>Bacteria</taxon>
        <taxon>Bacillati</taxon>
        <taxon>Actinomycetota</taxon>
        <taxon>Actinomycetes</taxon>
        <taxon>Micrococcales</taxon>
        <taxon>Bogoriellaceae</taxon>
        <taxon>Georgenia</taxon>
    </lineage>
</organism>
<feature type="compositionally biased region" description="Basic and acidic residues" evidence="1">
    <location>
        <begin position="107"/>
        <end position="143"/>
    </location>
</feature>
<accession>A0A2Y9A7K4</accession>
<reference evidence="3 4" key="1">
    <citation type="submission" date="2016-10" db="EMBL/GenBank/DDBJ databases">
        <authorList>
            <person name="Cai Z."/>
        </authorList>
    </citation>
    <scope>NUCLEOTIDE SEQUENCE [LARGE SCALE GENOMIC DNA]</scope>
    <source>
        <strain evidence="3 4">CGMCC 1.10826</strain>
    </source>
</reference>
<dbReference type="RefSeq" id="WP_110851612.1">
    <property type="nucleotide sequence ID" value="NZ_QKLZ01000002.1"/>
</dbReference>
<feature type="compositionally biased region" description="Basic and acidic residues" evidence="1">
    <location>
        <begin position="1"/>
        <end position="11"/>
    </location>
</feature>
<gene>
    <name evidence="3" type="ORF">SAMN05216184_102301</name>
</gene>
<feature type="transmembrane region" description="Helical" evidence="2">
    <location>
        <begin position="268"/>
        <end position="290"/>
    </location>
</feature>
<sequence length="386" mass="39784">MSDNPYERDNPDEPVEPASTDAGPADAGSTVQAPTDAPWSQRLDPAPPADDAAWLADDGARPGSTTPEPPGEEDQPHPVPAEPVPADGEHRAAGDAAGGHSGSTATTDREEPPAVGDTDRTQVLRTHQAERPVPRSGLAEHRSATYLTGDRPVEPEPEPEPEHTGTATTPAPWLTGAAAGAGAAGATAPPAPPAGPAEHPAEDERARPERDVLLEGTTAHTRPPSRAKAHVLTILLSLLLTPVAWYLLADAGARLTLPQGNPWDTANLNVAALLELAGGLLVLAVVLLAARWSSVGAIVTGALVIVVGVPFLAVPAWTQDLLEPVESWLADLGDFGDFGDNVAHHLVASGSTGRLVVVGVALVLVGVVSHGARRQGRREVHPAVEA</sequence>
<dbReference type="OrthoDB" id="3256579at2"/>
<feature type="transmembrane region" description="Helical" evidence="2">
    <location>
        <begin position="297"/>
        <end position="318"/>
    </location>
</feature>
<feature type="compositionally biased region" description="Low complexity" evidence="1">
    <location>
        <begin position="164"/>
        <end position="188"/>
    </location>
</feature>
<protein>
    <submittedName>
        <fullName evidence="3">Uncharacterized protein</fullName>
    </submittedName>
</protein>
<dbReference type="EMBL" id="UETB01000002">
    <property type="protein sequence ID" value="SSA39378.1"/>
    <property type="molecule type" value="Genomic_DNA"/>
</dbReference>